<reference evidence="2" key="1">
    <citation type="journal article" date="2015" name="PLoS Genet.">
        <title>Genome Sequence and Transcriptome Analyses of Chrysochromulina tobin: Metabolic Tools for Enhanced Algal Fitness in the Prominent Order Prymnesiales (Haptophyceae).</title>
        <authorList>
            <person name="Hovde B.T."/>
            <person name="Deodato C.R."/>
            <person name="Hunsperger H.M."/>
            <person name="Ryken S.A."/>
            <person name="Yost W."/>
            <person name="Jha R.K."/>
            <person name="Patterson J."/>
            <person name="Monnat R.J. Jr."/>
            <person name="Barlow S.B."/>
            <person name="Starkenburg S.R."/>
            <person name="Cattolico R.A."/>
        </authorList>
    </citation>
    <scope>NUCLEOTIDE SEQUENCE</scope>
    <source>
        <strain evidence="2">CCMP291</strain>
    </source>
</reference>
<dbReference type="GO" id="GO:0000423">
    <property type="term" value="P:mitophagy"/>
    <property type="evidence" value="ECO:0007669"/>
    <property type="project" value="TreeGrafter"/>
</dbReference>
<evidence type="ECO:0000313" key="2">
    <source>
        <dbReference type="Proteomes" id="UP000037460"/>
    </source>
</evidence>
<name>A0A0M0K4Z5_9EUKA</name>
<dbReference type="OrthoDB" id="6363363at2759"/>
<proteinExistence type="predicted"/>
<dbReference type="Proteomes" id="UP000037460">
    <property type="component" value="Unassembled WGS sequence"/>
</dbReference>
<evidence type="ECO:0000313" key="1">
    <source>
        <dbReference type="EMBL" id="KOO33677.1"/>
    </source>
</evidence>
<sequence length="161" mass="17561">MYSDAGFDVSRCGRYLALCELDPQVGYHLRTFSLQRRSMGVALQTVALPNCPFVTSVQFAPLPFAVLIGYGRCQAPALAQAPQYAVLRCIEFQPKPGGARQLTEEVELFAVDSTDESNVALFHPHPHACAELGFLYATKDGRIRAFKFDRTGMQLGGAGSS</sequence>
<dbReference type="PANTHER" id="PTHR22874">
    <property type="entry name" value="ACTIVATING MOLECULE IN BECN1-REGULATED AUTOPHAGY PROTEIN 1"/>
    <property type="match status" value="1"/>
</dbReference>
<keyword evidence="2" id="KW-1185">Reference proteome</keyword>
<protein>
    <submittedName>
        <fullName evidence="1">Uncharacterized protein</fullName>
    </submittedName>
</protein>
<dbReference type="AlphaFoldDB" id="A0A0M0K4Z5"/>
<dbReference type="GO" id="GO:0000045">
    <property type="term" value="P:autophagosome assembly"/>
    <property type="evidence" value="ECO:0007669"/>
    <property type="project" value="TreeGrafter"/>
</dbReference>
<comment type="caution">
    <text evidence="1">The sequence shown here is derived from an EMBL/GenBank/DDBJ whole genome shotgun (WGS) entry which is preliminary data.</text>
</comment>
<dbReference type="EMBL" id="JWZX01001457">
    <property type="protein sequence ID" value="KOO33677.1"/>
    <property type="molecule type" value="Genomic_DNA"/>
</dbReference>
<dbReference type="GO" id="GO:1990756">
    <property type="term" value="F:ubiquitin-like ligase-substrate adaptor activity"/>
    <property type="evidence" value="ECO:0007669"/>
    <property type="project" value="TreeGrafter"/>
</dbReference>
<gene>
    <name evidence="1" type="ORF">Ctob_010087</name>
</gene>
<dbReference type="PANTHER" id="PTHR22874:SF1">
    <property type="entry name" value="ACTIVATING MOLECULE IN BECN1-REGULATED AUTOPHAGY PROTEIN 1"/>
    <property type="match status" value="1"/>
</dbReference>
<dbReference type="InterPro" id="IPR052596">
    <property type="entry name" value="AMBRA1_autophagy"/>
</dbReference>
<accession>A0A0M0K4Z5</accession>
<organism evidence="1 2">
    <name type="scientific">Chrysochromulina tobinii</name>
    <dbReference type="NCBI Taxonomy" id="1460289"/>
    <lineage>
        <taxon>Eukaryota</taxon>
        <taxon>Haptista</taxon>
        <taxon>Haptophyta</taxon>
        <taxon>Prymnesiophyceae</taxon>
        <taxon>Prymnesiales</taxon>
        <taxon>Chrysochromulinaceae</taxon>
        <taxon>Chrysochromulina</taxon>
    </lineage>
</organism>
<dbReference type="GO" id="GO:0080008">
    <property type="term" value="C:Cul4-RING E3 ubiquitin ligase complex"/>
    <property type="evidence" value="ECO:0007669"/>
    <property type="project" value="TreeGrafter"/>
</dbReference>